<dbReference type="PANTHER" id="PTHR43584:SF5">
    <property type="entry name" value="PROTEIN LICC"/>
    <property type="match status" value="1"/>
</dbReference>
<proteinExistence type="predicted"/>
<dbReference type="Gene3D" id="3.90.550.10">
    <property type="entry name" value="Spore Coat Polysaccharide Biosynthesis Protein SpsA, Chain A"/>
    <property type="match status" value="1"/>
</dbReference>
<keyword evidence="1 4" id="KW-0808">Transferase</keyword>
<dbReference type="CDD" id="cd02523">
    <property type="entry name" value="PC_cytidylyltransferase"/>
    <property type="match status" value="1"/>
</dbReference>
<name>A0A432GKY0_9DELT</name>
<dbReference type="PANTHER" id="PTHR43584">
    <property type="entry name" value="NUCLEOTIDYL TRANSFERASE"/>
    <property type="match status" value="1"/>
</dbReference>
<comment type="caution">
    <text evidence="4">The sequence shown here is derived from an EMBL/GenBank/DDBJ whole genome shotgun (WGS) entry which is preliminary data.</text>
</comment>
<dbReference type="InterPro" id="IPR029044">
    <property type="entry name" value="Nucleotide-diphossugar_trans"/>
</dbReference>
<protein>
    <submittedName>
        <fullName evidence="4">Phosphocholine cytidylyltransferase family protein</fullName>
    </submittedName>
</protein>
<evidence type="ECO:0000313" key="5">
    <source>
        <dbReference type="Proteomes" id="UP000287176"/>
    </source>
</evidence>
<feature type="domain" description="MobA-like NTP transferase" evidence="3">
    <location>
        <begin position="12"/>
        <end position="140"/>
    </location>
</feature>
<dbReference type="Pfam" id="PF12804">
    <property type="entry name" value="NTP_transf_3"/>
    <property type="match status" value="1"/>
</dbReference>
<evidence type="ECO:0000259" key="3">
    <source>
        <dbReference type="Pfam" id="PF12804"/>
    </source>
</evidence>
<evidence type="ECO:0000313" key="4">
    <source>
        <dbReference type="EMBL" id="RTZ84394.1"/>
    </source>
</evidence>
<reference evidence="4 5" key="1">
    <citation type="submission" date="2018-06" db="EMBL/GenBank/DDBJ databases">
        <title>Combined omics and stable isotope probing to characterize newly discovered Mariana Back-Arc vent microbial communities.</title>
        <authorList>
            <person name="Trembath-Reichert E."/>
            <person name="Huber J.A."/>
        </authorList>
    </citation>
    <scope>NUCLEOTIDE SEQUENCE [LARGE SCALE GENOMIC DNA]</scope>
    <source>
        <strain evidence="4">MAG 24</strain>
    </source>
</reference>
<dbReference type="GO" id="GO:0016779">
    <property type="term" value="F:nucleotidyltransferase activity"/>
    <property type="evidence" value="ECO:0007669"/>
    <property type="project" value="UniProtKB-KW"/>
</dbReference>
<sequence>MNKSPFSRINTAVILAAGMGVRLRNVIGVCPKGLLEIEGKSLIIRSLERLKSEGIDRVVIVTGFQDTMYHKHLEPLANLPKIEFIHSPRFAETGSMHSLFVAQEVLQDDFLLLESDLLYESRALSSVLNYEGPDVVLASGKTGSNDEVYIYGINQGKNHNYETSSSIVSGDIAAISKQPRPHLQIQGELVGISIISQNLFRRMCALHEENLTFPCSNHYEECISEVSSEWVVPYLRIGDLVWTEIDDQFHFDRAIKIIYPRIKQQETSNKTGL</sequence>
<dbReference type="InterPro" id="IPR025877">
    <property type="entry name" value="MobA-like_NTP_Trfase"/>
</dbReference>
<dbReference type="EMBL" id="QNZI01000161">
    <property type="protein sequence ID" value="RTZ84394.1"/>
    <property type="molecule type" value="Genomic_DNA"/>
</dbReference>
<evidence type="ECO:0000256" key="1">
    <source>
        <dbReference type="ARBA" id="ARBA00022679"/>
    </source>
</evidence>
<dbReference type="InterPro" id="IPR050065">
    <property type="entry name" value="GlmU-like"/>
</dbReference>
<dbReference type="SUPFAM" id="SSF53448">
    <property type="entry name" value="Nucleotide-diphospho-sugar transferases"/>
    <property type="match status" value="1"/>
</dbReference>
<dbReference type="Proteomes" id="UP000287176">
    <property type="component" value="Unassembled WGS sequence"/>
</dbReference>
<evidence type="ECO:0000256" key="2">
    <source>
        <dbReference type="ARBA" id="ARBA00022695"/>
    </source>
</evidence>
<gene>
    <name evidence="4" type="ORF">DSY94_06270</name>
</gene>
<accession>A0A432GKY0</accession>
<dbReference type="AlphaFoldDB" id="A0A432GKY0"/>
<keyword evidence="2 4" id="KW-0548">Nucleotidyltransferase</keyword>
<organism evidence="4 5">
    <name type="scientific">SAR324 cluster bacterium</name>
    <dbReference type="NCBI Taxonomy" id="2024889"/>
    <lineage>
        <taxon>Bacteria</taxon>
        <taxon>Deltaproteobacteria</taxon>
        <taxon>SAR324 cluster</taxon>
    </lineage>
</organism>